<sequence>EQISNVEDYTNLYDTSETFKKTSNDELNKWLIVSKSLMNEDGIDDLKKFSNQSQKFINMTHIYGYDIIDHLKKEYIAESKRITKYYYLLYAVIYKFDQRHINYNQYFIIYADKEISNKLVNE</sequence>
<protein>
    <submittedName>
        <fullName evidence="1">3538_t:CDS:1</fullName>
    </submittedName>
</protein>
<comment type="caution">
    <text evidence="1">The sequence shown here is derived from an EMBL/GenBank/DDBJ whole genome shotgun (WGS) entry which is preliminary data.</text>
</comment>
<dbReference type="EMBL" id="CAJVPZ010021718">
    <property type="protein sequence ID" value="CAG8708104.1"/>
    <property type="molecule type" value="Genomic_DNA"/>
</dbReference>
<gene>
    <name evidence="1" type="ORF">RFULGI_LOCUS10699</name>
</gene>
<proteinExistence type="predicted"/>
<evidence type="ECO:0000313" key="2">
    <source>
        <dbReference type="Proteomes" id="UP000789396"/>
    </source>
</evidence>
<reference evidence="1" key="1">
    <citation type="submission" date="2021-06" db="EMBL/GenBank/DDBJ databases">
        <authorList>
            <person name="Kallberg Y."/>
            <person name="Tangrot J."/>
            <person name="Rosling A."/>
        </authorList>
    </citation>
    <scope>NUCLEOTIDE SEQUENCE</scope>
    <source>
        <strain evidence="1">IN212</strain>
    </source>
</reference>
<feature type="non-terminal residue" evidence="1">
    <location>
        <position position="122"/>
    </location>
</feature>
<organism evidence="1 2">
    <name type="scientific">Racocetra fulgida</name>
    <dbReference type="NCBI Taxonomy" id="60492"/>
    <lineage>
        <taxon>Eukaryota</taxon>
        <taxon>Fungi</taxon>
        <taxon>Fungi incertae sedis</taxon>
        <taxon>Mucoromycota</taxon>
        <taxon>Glomeromycotina</taxon>
        <taxon>Glomeromycetes</taxon>
        <taxon>Diversisporales</taxon>
        <taxon>Gigasporaceae</taxon>
        <taxon>Racocetra</taxon>
    </lineage>
</organism>
<feature type="non-terminal residue" evidence="1">
    <location>
        <position position="1"/>
    </location>
</feature>
<name>A0A9N9N770_9GLOM</name>
<dbReference type="AlphaFoldDB" id="A0A9N9N770"/>
<evidence type="ECO:0000313" key="1">
    <source>
        <dbReference type="EMBL" id="CAG8708104.1"/>
    </source>
</evidence>
<keyword evidence="2" id="KW-1185">Reference proteome</keyword>
<accession>A0A9N9N770</accession>
<dbReference type="OrthoDB" id="2477467at2759"/>
<dbReference type="Proteomes" id="UP000789396">
    <property type="component" value="Unassembled WGS sequence"/>
</dbReference>